<feature type="signal peptide" evidence="1">
    <location>
        <begin position="1"/>
        <end position="20"/>
    </location>
</feature>
<reference evidence="2 3" key="1">
    <citation type="submission" date="2020-06" db="EMBL/GenBank/DDBJ databases">
        <title>Long-read sequencing of DSM26481-BlokeschLab.</title>
        <authorList>
            <person name="Blokesch M."/>
        </authorList>
    </citation>
    <scope>NUCLEOTIDE SEQUENCE [LARGE SCALE GENOMIC DNA]</scope>
    <source>
        <strain evidence="2 3">DSM 26481</strain>
    </source>
</reference>
<name>A0A7H8UDM5_ENTCL</name>
<evidence type="ECO:0000313" key="3">
    <source>
        <dbReference type="Proteomes" id="UP000509421"/>
    </source>
</evidence>
<evidence type="ECO:0000313" key="2">
    <source>
        <dbReference type="EMBL" id="QKZ97991.1"/>
    </source>
</evidence>
<accession>A0A7H8UDM5</accession>
<proteinExistence type="predicted"/>
<sequence>MTKKATVLLFLVFFLAGALAAWLYRLHQQNSENTEACSASIVVYHEDVRANLTMDFMYTMKKQTGVIALSGAYYKNDKLAGVIRRDVSYVWTENKDSFHFTSVNIHDINGQQTAPNEIMNEILPDFFLYPKKNLNYSITQQGPRGFMFSVGKRPIFYCSR</sequence>
<feature type="chain" id="PRO_5028864890" description="Inner membrane protein" evidence="1">
    <location>
        <begin position="21"/>
        <end position="160"/>
    </location>
</feature>
<dbReference type="Proteomes" id="UP000509421">
    <property type="component" value="Chromosome"/>
</dbReference>
<organism evidence="2 3">
    <name type="scientific">Enterobacter cloacae</name>
    <dbReference type="NCBI Taxonomy" id="550"/>
    <lineage>
        <taxon>Bacteria</taxon>
        <taxon>Pseudomonadati</taxon>
        <taxon>Pseudomonadota</taxon>
        <taxon>Gammaproteobacteria</taxon>
        <taxon>Enterobacterales</taxon>
        <taxon>Enterobacteriaceae</taxon>
        <taxon>Enterobacter</taxon>
        <taxon>Enterobacter cloacae complex</taxon>
    </lineage>
</organism>
<evidence type="ECO:0008006" key="4">
    <source>
        <dbReference type="Google" id="ProtNLM"/>
    </source>
</evidence>
<keyword evidence="1" id="KW-0732">Signal</keyword>
<dbReference type="AlphaFoldDB" id="A0A7H8UDM5"/>
<evidence type="ECO:0000256" key="1">
    <source>
        <dbReference type="SAM" id="SignalP"/>
    </source>
</evidence>
<dbReference type="RefSeq" id="WP_176609618.1">
    <property type="nucleotide sequence ID" value="NZ_CP056117.1"/>
</dbReference>
<dbReference type="EMBL" id="CP056117">
    <property type="protein sequence ID" value="QKZ97991.1"/>
    <property type="molecule type" value="Genomic_DNA"/>
</dbReference>
<protein>
    <recommendedName>
        <fullName evidence="4">Inner membrane protein</fullName>
    </recommendedName>
</protein>
<gene>
    <name evidence="2" type="ORF">HWQ14_09955</name>
</gene>